<sequence length="126" mass="13653">MTDSRNDPHGPTQLPDEQPIANATDWGNQTALRTGATSRWLVPAAALAIVGIVLYCFAFQIQVVLPIVGIVFAATMWIVMFAVARRGGENPRTNRSLAWLMGAMAAGMLLIAIGLYIVESTRLPWS</sequence>
<evidence type="ECO:0000256" key="1">
    <source>
        <dbReference type="SAM" id="MobiDB-lite"/>
    </source>
</evidence>
<keyword evidence="2" id="KW-0812">Transmembrane</keyword>
<keyword evidence="4" id="KW-1185">Reference proteome</keyword>
<feature type="region of interest" description="Disordered" evidence="1">
    <location>
        <begin position="1"/>
        <end position="22"/>
    </location>
</feature>
<keyword evidence="2" id="KW-0472">Membrane</keyword>
<feature type="transmembrane region" description="Helical" evidence="2">
    <location>
        <begin position="96"/>
        <end position="118"/>
    </location>
</feature>
<dbReference type="Proteomes" id="UP001368654">
    <property type="component" value="Unassembled WGS sequence"/>
</dbReference>
<dbReference type="RefSeq" id="WP_337337145.1">
    <property type="nucleotide sequence ID" value="NZ_JBBDGL010000001.1"/>
</dbReference>
<accession>A0ABU8LT60</accession>
<keyword evidence="2" id="KW-1133">Transmembrane helix</keyword>
<feature type="transmembrane region" description="Helical" evidence="2">
    <location>
        <begin position="40"/>
        <end position="61"/>
    </location>
</feature>
<evidence type="ECO:0000313" key="3">
    <source>
        <dbReference type="EMBL" id="MEJ1154714.1"/>
    </source>
</evidence>
<organism evidence="3 4">
    <name type="scientific">Microbacterium marmarense</name>
    <dbReference type="NCBI Taxonomy" id="3122051"/>
    <lineage>
        <taxon>Bacteria</taxon>
        <taxon>Bacillati</taxon>
        <taxon>Actinomycetota</taxon>
        <taxon>Actinomycetes</taxon>
        <taxon>Micrococcales</taxon>
        <taxon>Microbacteriaceae</taxon>
        <taxon>Microbacterium</taxon>
    </lineage>
</organism>
<name>A0ABU8LT60_9MICO</name>
<comment type="caution">
    <text evidence="3">The sequence shown here is derived from an EMBL/GenBank/DDBJ whole genome shotgun (WGS) entry which is preliminary data.</text>
</comment>
<protein>
    <submittedName>
        <fullName evidence="3">Uncharacterized protein</fullName>
    </submittedName>
</protein>
<gene>
    <name evidence="3" type="ORF">WDU96_03755</name>
</gene>
<dbReference type="EMBL" id="JBBDGL010000001">
    <property type="protein sequence ID" value="MEJ1154714.1"/>
    <property type="molecule type" value="Genomic_DNA"/>
</dbReference>
<evidence type="ECO:0000313" key="4">
    <source>
        <dbReference type="Proteomes" id="UP001368654"/>
    </source>
</evidence>
<feature type="transmembrane region" description="Helical" evidence="2">
    <location>
        <begin position="67"/>
        <end position="84"/>
    </location>
</feature>
<proteinExistence type="predicted"/>
<evidence type="ECO:0000256" key="2">
    <source>
        <dbReference type="SAM" id="Phobius"/>
    </source>
</evidence>
<reference evidence="3 4" key="1">
    <citation type="submission" date="2024-02" db="EMBL/GenBank/DDBJ databases">
        <authorList>
            <person name="Saticioglu I.B."/>
        </authorList>
    </citation>
    <scope>NUCLEOTIDE SEQUENCE [LARGE SCALE GENOMIC DNA]</scope>
    <source>
        <strain evidence="3 4">Mu-86</strain>
    </source>
</reference>